<name>A0A5J4VCT1_9EUKA</name>
<dbReference type="OrthoDB" id="252964at2759"/>
<accession>A0A5J4VCT1</accession>
<protein>
    <submittedName>
        <fullName evidence="1">Uncharacterized protein</fullName>
    </submittedName>
</protein>
<gene>
    <name evidence="1" type="ORF">EZS28_024196</name>
</gene>
<evidence type="ECO:0000313" key="2">
    <source>
        <dbReference type="Proteomes" id="UP000324800"/>
    </source>
</evidence>
<proteinExistence type="predicted"/>
<dbReference type="EMBL" id="SNRW01007999">
    <property type="protein sequence ID" value="KAA6380277.1"/>
    <property type="molecule type" value="Genomic_DNA"/>
</dbReference>
<dbReference type="AlphaFoldDB" id="A0A5J4VCT1"/>
<comment type="caution">
    <text evidence="1">The sequence shown here is derived from an EMBL/GenBank/DDBJ whole genome shotgun (WGS) entry which is preliminary data.</text>
</comment>
<organism evidence="1 2">
    <name type="scientific">Streblomastix strix</name>
    <dbReference type="NCBI Taxonomy" id="222440"/>
    <lineage>
        <taxon>Eukaryota</taxon>
        <taxon>Metamonada</taxon>
        <taxon>Preaxostyla</taxon>
        <taxon>Oxymonadida</taxon>
        <taxon>Streblomastigidae</taxon>
        <taxon>Streblomastix</taxon>
    </lineage>
</organism>
<reference evidence="1 2" key="1">
    <citation type="submission" date="2019-03" db="EMBL/GenBank/DDBJ databases">
        <title>Single cell metagenomics reveals metabolic interactions within the superorganism composed of flagellate Streblomastix strix and complex community of Bacteroidetes bacteria on its surface.</title>
        <authorList>
            <person name="Treitli S.C."/>
            <person name="Kolisko M."/>
            <person name="Husnik F."/>
            <person name="Keeling P."/>
            <person name="Hampl V."/>
        </authorList>
    </citation>
    <scope>NUCLEOTIDE SEQUENCE [LARGE SCALE GENOMIC DNA]</scope>
    <source>
        <strain evidence="1">ST1C</strain>
    </source>
</reference>
<evidence type="ECO:0000313" key="1">
    <source>
        <dbReference type="EMBL" id="KAA6380277.1"/>
    </source>
</evidence>
<sequence length="118" mass="13167">MKFYVFPTAFNEQADNNVLIQTFQSFDTEKTGELAVLVTPNGLFLADLGLTGLQTYIIEFTGKSESGTISYTQMVDIINMFNFLSREKSAVLSLVIVQTNEEEAVSYDIVSHTTFDVC</sequence>
<dbReference type="Proteomes" id="UP000324800">
    <property type="component" value="Unassembled WGS sequence"/>
</dbReference>